<gene>
    <name evidence="8" type="ORF">N7456_003892</name>
</gene>
<feature type="transmembrane region" description="Helical" evidence="6">
    <location>
        <begin position="511"/>
        <end position="533"/>
    </location>
</feature>
<dbReference type="Proteomes" id="UP001149165">
    <property type="component" value="Unassembled WGS sequence"/>
</dbReference>
<feature type="transmembrane region" description="Helical" evidence="6">
    <location>
        <begin position="486"/>
        <end position="505"/>
    </location>
</feature>
<dbReference type="OrthoDB" id="3900342at2759"/>
<feature type="transmembrane region" description="Helical" evidence="6">
    <location>
        <begin position="135"/>
        <end position="159"/>
    </location>
</feature>
<keyword evidence="9" id="KW-1185">Reference proteome</keyword>
<name>A0A9W9FVN5_9EURO</name>
<dbReference type="PANTHER" id="PTHR43495:SF5">
    <property type="entry name" value="GAMMA-AMINOBUTYRIC ACID PERMEASE"/>
    <property type="match status" value="1"/>
</dbReference>
<sequence>MITINATLGTGLYWRGGQVLEVGGALAVPLTFLLVGCLSWAVMQCISEMLCIWPVPGALGVFVGEFVDEELGIATSIAHWFTYAMSFSTLVPTAAGELDFWPGITGNRLVLGGVIYFLIPVALLFVNLFKVETYGIFEVVSGSIKMLFLVTIAGILIAINRGGKLLTTLLTKTAGPDNTGPIGIKYEDWSQATAFDKNAAGDSWFTALLMCISIATFAYVGVEVVAASALEAEINEKPSNNAPFSRSKRLHVMNSTVKFSAIYIPVITTVGYTISGLLASLDMKRNNCGLPKPTWLSIPYDALSNCTGDGTTDGSRSVFVLIAADSHIPHLDDVVNFFLVFTCLTANSTNLYIASRALFGLASRLDEESAGRWHLRFFAWFGTTNSNRVPVRALVFSAAAFGWIPFLQLIHGIDATSGFIEILGEMASVSTLIVWACECLAFIRFYNCVRRHRKYIELQDVPLVQRWSEDPEKYPEYPYRSIGQPYLAYFALAACLFVLLISNGATLWNGFHWLSFLSSYLTILAFLGLWILLKLERAASWSFVNLSEEIQVVAKLRGLNRFRASLAQSQG</sequence>
<dbReference type="InterPro" id="IPR004841">
    <property type="entry name" value="AA-permease/SLC12A_dom"/>
</dbReference>
<feature type="transmembrane region" description="Helical" evidence="6">
    <location>
        <begin position="204"/>
        <end position="222"/>
    </location>
</feature>
<reference evidence="8" key="1">
    <citation type="submission" date="2022-11" db="EMBL/GenBank/DDBJ databases">
        <authorList>
            <person name="Petersen C."/>
        </authorList>
    </citation>
    <scope>NUCLEOTIDE SEQUENCE</scope>
    <source>
        <strain evidence="8">IBT 30069</strain>
    </source>
</reference>
<protein>
    <submittedName>
        <fullName evidence="8">Proline-specific permease</fullName>
    </submittedName>
</protein>
<feature type="transmembrane region" description="Helical" evidence="6">
    <location>
        <begin position="391"/>
        <end position="410"/>
    </location>
</feature>
<feature type="transmembrane region" description="Helical" evidence="6">
    <location>
        <begin position="422"/>
        <end position="446"/>
    </location>
</feature>
<organism evidence="8 9">
    <name type="scientific">Penicillium angulare</name>
    <dbReference type="NCBI Taxonomy" id="116970"/>
    <lineage>
        <taxon>Eukaryota</taxon>
        <taxon>Fungi</taxon>
        <taxon>Dikarya</taxon>
        <taxon>Ascomycota</taxon>
        <taxon>Pezizomycotina</taxon>
        <taxon>Eurotiomycetes</taxon>
        <taxon>Eurotiomycetidae</taxon>
        <taxon>Eurotiales</taxon>
        <taxon>Aspergillaceae</taxon>
        <taxon>Penicillium</taxon>
    </lineage>
</organism>
<evidence type="ECO:0000313" key="9">
    <source>
        <dbReference type="Proteomes" id="UP001149165"/>
    </source>
</evidence>
<dbReference type="PANTHER" id="PTHR43495">
    <property type="entry name" value="GABA PERMEASE"/>
    <property type="match status" value="1"/>
</dbReference>
<evidence type="ECO:0000256" key="3">
    <source>
        <dbReference type="ARBA" id="ARBA00022692"/>
    </source>
</evidence>
<feature type="transmembrane region" description="Helical" evidence="6">
    <location>
        <begin position="109"/>
        <end position="129"/>
    </location>
</feature>
<dbReference type="AlphaFoldDB" id="A0A9W9FVN5"/>
<keyword evidence="4 6" id="KW-1133">Transmembrane helix</keyword>
<evidence type="ECO:0000256" key="4">
    <source>
        <dbReference type="ARBA" id="ARBA00022989"/>
    </source>
</evidence>
<keyword evidence="5 6" id="KW-0472">Membrane</keyword>
<keyword evidence="2" id="KW-0813">Transport</keyword>
<comment type="subcellular location">
    <subcellularLocation>
        <location evidence="1">Membrane</location>
        <topology evidence="1">Multi-pass membrane protein</topology>
    </subcellularLocation>
</comment>
<keyword evidence="3 6" id="KW-0812">Transmembrane</keyword>
<evidence type="ECO:0000256" key="5">
    <source>
        <dbReference type="ARBA" id="ARBA00023136"/>
    </source>
</evidence>
<evidence type="ECO:0000256" key="1">
    <source>
        <dbReference type="ARBA" id="ARBA00004141"/>
    </source>
</evidence>
<evidence type="ECO:0000256" key="6">
    <source>
        <dbReference type="SAM" id="Phobius"/>
    </source>
</evidence>
<comment type="caution">
    <text evidence="8">The sequence shown here is derived from an EMBL/GenBank/DDBJ whole genome shotgun (WGS) entry which is preliminary data.</text>
</comment>
<accession>A0A9W9FVN5</accession>
<evidence type="ECO:0000313" key="8">
    <source>
        <dbReference type="EMBL" id="KAJ5107217.1"/>
    </source>
</evidence>
<feature type="transmembrane region" description="Helical" evidence="6">
    <location>
        <begin position="22"/>
        <end position="43"/>
    </location>
</feature>
<evidence type="ECO:0000259" key="7">
    <source>
        <dbReference type="Pfam" id="PF00324"/>
    </source>
</evidence>
<feature type="transmembrane region" description="Helical" evidence="6">
    <location>
        <begin position="262"/>
        <end position="281"/>
    </location>
</feature>
<dbReference type="GO" id="GO:0016020">
    <property type="term" value="C:membrane"/>
    <property type="evidence" value="ECO:0007669"/>
    <property type="project" value="UniProtKB-SubCell"/>
</dbReference>
<dbReference type="EMBL" id="JAPQKH010000003">
    <property type="protein sequence ID" value="KAJ5107217.1"/>
    <property type="molecule type" value="Genomic_DNA"/>
</dbReference>
<proteinExistence type="predicted"/>
<evidence type="ECO:0000256" key="2">
    <source>
        <dbReference type="ARBA" id="ARBA00022448"/>
    </source>
</evidence>
<reference evidence="8" key="2">
    <citation type="journal article" date="2023" name="IMA Fungus">
        <title>Comparative genomic study of the Penicillium genus elucidates a diverse pangenome and 15 lateral gene transfer events.</title>
        <authorList>
            <person name="Petersen C."/>
            <person name="Sorensen T."/>
            <person name="Nielsen M.R."/>
            <person name="Sondergaard T.E."/>
            <person name="Sorensen J.L."/>
            <person name="Fitzpatrick D.A."/>
            <person name="Frisvad J.C."/>
            <person name="Nielsen K.L."/>
        </authorList>
    </citation>
    <scope>NUCLEOTIDE SEQUENCE</scope>
    <source>
        <strain evidence="8">IBT 30069</strain>
    </source>
</reference>
<feature type="domain" description="Amino acid permease/ SLC12A" evidence="7">
    <location>
        <begin position="1"/>
        <end position="535"/>
    </location>
</feature>
<dbReference type="Gene3D" id="1.20.1740.10">
    <property type="entry name" value="Amino acid/polyamine transporter I"/>
    <property type="match status" value="1"/>
</dbReference>
<dbReference type="Pfam" id="PF00324">
    <property type="entry name" value="AA_permease"/>
    <property type="match status" value="1"/>
</dbReference>
<dbReference type="GO" id="GO:0055085">
    <property type="term" value="P:transmembrane transport"/>
    <property type="evidence" value="ECO:0007669"/>
    <property type="project" value="InterPro"/>
</dbReference>